<dbReference type="Proteomes" id="UP001056120">
    <property type="component" value="Linkage Group LG23"/>
</dbReference>
<name>A0ACB9B5R9_9ASTR</name>
<dbReference type="EMBL" id="CM042040">
    <property type="protein sequence ID" value="KAI3717263.1"/>
    <property type="molecule type" value="Genomic_DNA"/>
</dbReference>
<protein>
    <submittedName>
        <fullName evidence="1">Uncharacterized protein</fullName>
    </submittedName>
</protein>
<reference evidence="2" key="1">
    <citation type="journal article" date="2022" name="Mol. Ecol. Resour.">
        <title>The genomes of chicory, endive, great burdock and yacon provide insights into Asteraceae palaeo-polyploidization history and plant inulin production.</title>
        <authorList>
            <person name="Fan W."/>
            <person name="Wang S."/>
            <person name="Wang H."/>
            <person name="Wang A."/>
            <person name="Jiang F."/>
            <person name="Liu H."/>
            <person name="Zhao H."/>
            <person name="Xu D."/>
            <person name="Zhang Y."/>
        </authorList>
    </citation>
    <scope>NUCLEOTIDE SEQUENCE [LARGE SCALE GENOMIC DNA]</scope>
    <source>
        <strain evidence="2">cv. Yunnan</strain>
    </source>
</reference>
<evidence type="ECO:0000313" key="1">
    <source>
        <dbReference type="EMBL" id="KAI3717263.1"/>
    </source>
</evidence>
<sequence length="125" mass="13791">MSISLAGQLVKYSWGIVENMLVKVGKSIFPVNFVILDMDTDDKIPLIFGCPFLRTSKALIDVFDGKLTLRVGDESVTFDATKFVKDVGENSHSVCMLYAFVNCHQGSDPVLEIGEPATNLEEPFD</sequence>
<comment type="caution">
    <text evidence="1">The sequence shown here is derived from an EMBL/GenBank/DDBJ whole genome shotgun (WGS) entry which is preliminary data.</text>
</comment>
<reference evidence="1 2" key="2">
    <citation type="journal article" date="2022" name="Mol. Ecol. Resour.">
        <title>The genomes of chicory, endive, great burdock and yacon provide insights into Asteraceae paleo-polyploidization history and plant inulin production.</title>
        <authorList>
            <person name="Fan W."/>
            <person name="Wang S."/>
            <person name="Wang H."/>
            <person name="Wang A."/>
            <person name="Jiang F."/>
            <person name="Liu H."/>
            <person name="Zhao H."/>
            <person name="Xu D."/>
            <person name="Zhang Y."/>
        </authorList>
    </citation>
    <scope>NUCLEOTIDE SEQUENCE [LARGE SCALE GENOMIC DNA]</scope>
    <source>
        <strain evidence="2">cv. Yunnan</strain>
        <tissue evidence="1">Leaves</tissue>
    </source>
</reference>
<evidence type="ECO:0000313" key="2">
    <source>
        <dbReference type="Proteomes" id="UP001056120"/>
    </source>
</evidence>
<proteinExistence type="predicted"/>
<organism evidence="1 2">
    <name type="scientific">Smallanthus sonchifolius</name>
    <dbReference type="NCBI Taxonomy" id="185202"/>
    <lineage>
        <taxon>Eukaryota</taxon>
        <taxon>Viridiplantae</taxon>
        <taxon>Streptophyta</taxon>
        <taxon>Embryophyta</taxon>
        <taxon>Tracheophyta</taxon>
        <taxon>Spermatophyta</taxon>
        <taxon>Magnoliopsida</taxon>
        <taxon>eudicotyledons</taxon>
        <taxon>Gunneridae</taxon>
        <taxon>Pentapetalae</taxon>
        <taxon>asterids</taxon>
        <taxon>campanulids</taxon>
        <taxon>Asterales</taxon>
        <taxon>Asteraceae</taxon>
        <taxon>Asteroideae</taxon>
        <taxon>Heliantheae alliance</taxon>
        <taxon>Millerieae</taxon>
        <taxon>Smallanthus</taxon>
    </lineage>
</organism>
<accession>A0ACB9B5R9</accession>
<gene>
    <name evidence="1" type="ORF">L1987_68768</name>
</gene>
<keyword evidence="2" id="KW-1185">Reference proteome</keyword>